<dbReference type="Gene3D" id="3.40.50.1110">
    <property type="entry name" value="SGNH hydrolase"/>
    <property type="match status" value="1"/>
</dbReference>
<dbReference type="RefSeq" id="WP_138574123.1">
    <property type="nucleotide sequence ID" value="NZ_CP040818.1"/>
</dbReference>
<dbReference type="Proteomes" id="UP000305888">
    <property type="component" value="Chromosome"/>
</dbReference>
<dbReference type="OrthoDB" id="7877497at2"/>
<name>A0A5B8FVT5_9RHOB</name>
<gene>
    <name evidence="1" type="ORF">FDP22_12640</name>
</gene>
<reference evidence="1 2" key="1">
    <citation type="submission" date="2019-06" db="EMBL/GenBank/DDBJ databases">
        <title>Genome sequence of Rhodobacteraceae bacterium D4M1.</title>
        <authorList>
            <person name="Cao J."/>
        </authorList>
    </citation>
    <scope>NUCLEOTIDE SEQUENCE [LARGE SCALE GENOMIC DNA]</scope>
    <source>
        <strain evidence="1 2">D4M1</strain>
    </source>
</reference>
<evidence type="ECO:0000313" key="1">
    <source>
        <dbReference type="EMBL" id="QDL92555.1"/>
    </source>
</evidence>
<dbReference type="GO" id="GO:0016788">
    <property type="term" value="F:hydrolase activity, acting on ester bonds"/>
    <property type="evidence" value="ECO:0007669"/>
    <property type="project" value="UniProtKB-ARBA"/>
</dbReference>
<sequence>MARIASPLEAAGDFSVATTDQIAETEDGKILTAAERVDIEQTKLAVAVEAALRKILDERTESINGRNDASVVISSPHPELDGKTLSNTYQTAEGGVFVGTDDLGVLYSMIHRVLGEFSVSGPTSLKGSVSSGNYTIEYSDTAEYSFVVRGFDGFIGFGLTRESSPKMEVPGGSKLGGQSDWSFGVQDEQGNVGLGIKDGIWHEPYHPLSPSEIARQDARNKDFSRRLRDANLSGFQIPWCEYMLTFVWGQSLARGVQTNPSISKDALPDTYMIGNTVNQNGGDGAYVVIGPTVLNPLVAQTNSGATILDGAGEAALSADSSLVGEPPVIGMVRGIKNFLNRKFFSASAGPKIIAINPSIGSKTLDEISKVPETPGALDIYGIMLDGMDKALALTGASTICVSTVGFMQGEGNLRNSVILPGDTGKTYYKAREWQLFDDIDADVMSRFGARGQTLPPIIVSYQTRAKGGFGDFAVGGEPGLPVPMAQLETCLERANTFMAGPSYPYNDKSTHYSSNGSRHQGHNLAKVSRRVLENGEDWQPLRPIEIRYRDNRVVVNFHVPVGPLRFDAPWGEGMQATFPVDRGFLVTDALGIAVNPIQSVEIVADTVIEIACRDTISQTDLVWYADSTFHDGNGNLCDSDPEVAYDRYEYIPERGMDPAENIPALIDKPYSLANWCVAFSYPMTYSEF</sequence>
<proteinExistence type="predicted"/>
<keyword evidence="2" id="KW-1185">Reference proteome</keyword>
<dbReference type="InterPro" id="IPR036514">
    <property type="entry name" value="SGNH_hydro_sf"/>
</dbReference>
<dbReference type="KEGG" id="ppru:FDP22_12640"/>
<accession>A0A5B8FVT5</accession>
<dbReference type="AlphaFoldDB" id="A0A5B8FVT5"/>
<dbReference type="EMBL" id="CP040818">
    <property type="protein sequence ID" value="QDL92555.1"/>
    <property type="molecule type" value="Genomic_DNA"/>
</dbReference>
<evidence type="ECO:0000313" key="2">
    <source>
        <dbReference type="Proteomes" id="UP000305888"/>
    </source>
</evidence>
<organism evidence="1 2">
    <name type="scientific">Paroceanicella profunda</name>
    <dbReference type="NCBI Taxonomy" id="2579971"/>
    <lineage>
        <taxon>Bacteria</taxon>
        <taxon>Pseudomonadati</taxon>
        <taxon>Pseudomonadota</taxon>
        <taxon>Alphaproteobacteria</taxon>
        <taxon>Rhodobacterales</taxon>
        <taxon>Paracoccaceae</taxon>
        <taxon>Paroceanicella</taxon>
    </lineage>
</organism>
<protein>
    <submittedName>
        <fullName evidence="1">Uncharacterized protein</fullName>
    </submittedName>
</protein>